<evidence type="ECO:0000259" key="2">
    <source>
        <dbReference type="PROSITE" id="PS50954"/>
    </source>
</evidence>
<dbReference type="SUPFAM" id="SSF48403">
    <property type="entry name" value="Ankyrin repeat"/>
    <property type="match status" value="1"/>
</dbReference>
<dbReference type="Gene3D" id="1.10.720.40">
    <property type="match status" value="1"/>
</dbReference>
<reference evidence="4" key="1">
    <citation type="submission" date="2025-08" db="UniProtKB">
        <authorList>
            <consortium name="RefSeq"/>
        </authorList>
    </citation>
    <scope>IDENTIFICATION</scope>
    <source>
        <tissue evidence="4">Whole sample</tissue>
    </source>
</reference>
<gene>
    <name evidence="4" type="primary">LOC111128963</name>
</gene>
<evidence type="ECO:0000313" key="3">
    <source>
        <dbReference type="Proteomes" id="UP000694844"/>
    </source>
</evidence>
<keyword evidence="3" id="KW-1185">Reference proteome</keyword>
<dbReference type="Pfam" id="PF22945">
    <property type="entry name" value="LEM-3_GIY-YIG"/>
    <property type="match status" value="1"/>
</dbReference>
<sequence length="702" mass="78442">MATASQLIDALSRGDFELSKQILQNGADPNEVLLVGGVAPMHIAAGLSGEATELLLNYQGNPNVRSVEGTTPMHVACMWGIRDALVALLQCGGDPFIKDQDGETAFGSATKFKKIDCLEMMKLHMSEDLSSSSSTLTQLLQKNNFCMDVTSPDHPYIDEKGRNYTLTSEDSFVTCASHSSRCNGDTNQLRRNPSLDLNRNSLEENPAKIYPAQKNVSEKSVFEVYSHDENHLPLFSHCTQVNLSDLMTSDESFCPHNEEKFLTNFKAMKIKSPNQRMTFTTPIATPASLPANLSDFMTSDESFVAPVKVNFAKSLNNLALNSPSKTEFVKQWHQQNFPSLNLELSENSCDSDETELYDPNEDPNKTLPYSIDTLSIGESTIHYWEDPSTGNKLIEKHVPSSFYGSSGRPSLNTSICTLSTIDSEKTELYDWKCYSVSKDEIEDELSNKEIREKLQSLGDSPGPITPSTRQTYLTRLQNLTTNAKLGQLGITKKLPDYPSVLQTAVEGRFDLQGLRELEEDLIKAFNDKSQSATWREGTLKSSFNYLLLDPRITQDLPNRADNLGELETFQVFVGSIFYIGKGKRSRPYCHLFEALNHIKCKHSKTGQKVQHILDIWNDGQGVVSLHCFQSVIPVEAYTREACMVDAIGLPRLTNIKRGDVYGPAVSWTMKNRQRFGVYLLKKALQIFLGEGERQISPADIKK</sequence>
<proteinExistence type="predicted"/>
<dbReference type="CDD" id="cd12934">
    <property type="entry name" value="LEM"/>
    <property type="match status" value="1"/>
</dbReference>
<protein>
    <submittedName>
        <fullName evidence="4">Ankyrin repeat and LEM domain-containing protein 1-like isoform X2</fullName>
    </submittedName>
</protein>
<dbReference type="Pfam" id="PF12796">
    <property type="entry name" value="Ank_2"/>
    <property type="match status" value="1"/>
</dbReference>
<dbReference type="SMART" id="SM00248">
    <property type="entry name" value="ANK"/>
    <property type="match status" value="4"/>
</dbReference>
<dbReference type="InterPro" id="IPR034998">
    <property type="entry name" value="ANKLE1"/>
</dbReference>
<name>A0A8B8DSY2_CRAVI</name>
<dbReference type="PROSITE" id="PS50954">
    <property type="entry name" value="LEM"/>
    <property type="match status" value="1"/>
</dbReference>
<evidence type="ECO:0000313" key="4">
    <source>
        <dbReference type="RefSeq" id="XP_022330649.1"/>
    </source>
</evidence>
<dbReference type="PANTHER" id="PTHR46427">
    <property type="entry name" value="ANKYRIN REPEAT AND LEM DOMAIN-CONTAINING PROTEIN 1"/>
    <property type="match status" value="1"/>
</dbReference>
<feature type="repeat" description="ANK" evidence="1">
    <location>
        <begin position="68"/>
        <end position="100"/>
    </location>
</feature>
<feature type="domain" description="LEM" evidence="2">
    <location>
        <begin position="439"/>
        <end position="483"/>
    </location>
</feature>
<organism evidence="3 4">
    <name type="scientific">Crassostrea virginica</name>
    <name type="common">Eastern oyster</name>
    <dbReference type="NCBI Taxonomy" id="6565"/>
    <lineage>
        <taxon>Eukaryota</taxon>
        <taxon>Metazoa</taxon>
        <taxon>Spiralia</taxon>
        <taxon>Lophotrochozoa</taxon>
        <taxon>Mollusca</taxon>
        <taxon>Bivalvia</taxon>
        <taxon>Autobranchia</taxon>
        <taxon>Pteriomorphia</taxon>
        <taxon>Ostreida</taxon>
        <taxon>Ostreoidea</taxon>
        <taxon>Ostreidae</taxon>
        <taxon>Crassostrea</taxon>
    </lineage>
</organism>
<dbReference type="CDD" id="cd10454">
    <property type="entry name" value="GIY-YIG_COG3680_Meta"/>
    <property type="match status" value="1"/>
</dbReference>
<dbReference type="PANTHER" id="PTHR46427:SF1">
    <property type="entry name" value="ANKYRIN REPEAT AND LEM DOMAIN-CONTAINING PROTEIN 1"/>
    <property type="match status" value="1"/>
</dbReference>
<dbReference type="SMART" id="SM00540">
    <property type="entry name" value="LEM"/>
    <property type="match status" value="1"/>
</dbReference>
<dbReference type="Gene3D" id="1.25.40.20">
    <property type="entry name" value="Ankyrin repeat-containing domain"/>
    <property type="match status" value="1"/>
</dbReference>
<dbReference type="AlphaFoldDB" id="A0A8B8DSY2"/>
<dbReference type="Pfam" id="PF03020">
    <property type="entry name" value="LEM"/>
    <property type="match status" value="1"/>
</dbReference>
<dbReference type="Proteomes" id="UP000694844">
    <property type="component" value="Chromosome 4"/>
</dbReference>
<dbReference type="PROSITE" id="PS50297">
    <property type="entry name" value="ANK_REP_REGION"/>
    <property type="match status" value="1"/>
</dbReference>
<dbReference type="InterPro" id="IPR003887">
    <property type="entry name" value="LEM_dom"/>
</dbReference>
<accession>A0A8B8DSY2</accession>
<dbReference type="OrthoDB" id="1601181at2759"/>
<dbReference type="PROSITE" id="PS50088">
    <property type="entry name" value="ANK_REPEAT"/>
    <property type="match status" value="1"/>
</dbReference>
<dbReference type="GO" id="GO:0005654">
    <property type="term" value="C:nucleoplasm"/>
    <property type="evidence" value="ECO:0007669"/>
    <property type="project" value="TreeGrafter"/>
</dbReference>
<dbReference type="GeneID" id="111128963"/>
<dbReference type="GO" id="GO:0005737">
    <property type="term" value="C:cytoplasm"/>
    <property type="evidence" value="ECO:0007669"/>
    <property type="project" value="TreeGrafter"/>
</dbReference>
<dbReference type="GO" id="GO:0004520">
    <property type="term" value="F:DNA endonuclease activity"/>
    <property type="evidence" value="ECO:0007669"/>
    <property type="project" value="TreeGrafter"/>
</dbReference>
<dbReference type="InterPro" id="IPR002110">
    <property type="entry name" value="Ankyrin_rpt"/>
</dbReference>
<keyword evidence="1" id="KW-0040">ANK repeat</keyword>
<dbReference type="SUPFAM" id="SSF63451">
    <property type="entry name" value="LEM domain"/>
    <property type="match status" value="1"/>
</dbReference>
<dbReference type="GO" id="GO:0000712">
    <property type="term" value="P:resolution of meiotic recombination intermediates"/>
    <property type="evidence" value="ECO:0007669"/>
    <property type="project" value="TreeGrafter"/>
</dbReference>
<evidence type="ECO:0000256" key="1">
    <source>
        <dbReference type="PROSITE-ProRule" id="PRU00023"/>
    </source>
</evidence>
<dbReference type="InterPro" id="IPR036770">
    <property type="entry name" value="Ankyrin_rpt-contain_sf"/>
</dbReference>
<dbReference type="InterPro" id="IPR011015">
    <property type="entry name" value="LEM/LEM-like_dom_sf"/>
</dbReference>
<dbReference type="GO" id="GO:0000724">
    <property type="term" value="P:double-strand break repair via homologous recombination"/>
    <property type="evidence" value="ECO:0007669"/>
    <property type="project" value="TreeGrafter"/>
</dbReference>
<dbReference type="RefSeq" id="XP_022330649.1">
    <property type="nucleotide sequence ID" value="XM_022474941.1"/>
</dbReference>